<reference evidence="3 4" key="1">
    <citation type="submission" date="2021-06" db="EMBL/GenBank/DDBJ databases">
        <title>Caerostris darwini draft genome.</title>
        <authorList>
            <person name="Kono N."/>
            <person name="Arakawa K."/>
        </authorList>
    </citation>
    <scope>NUCLEOTIDE SEQUENCE [LARGE SCALE GENOMIC DNA]</scope>
</reference>
<dbReference type="SUPFAM" id="SSF52540">
    <property type="entry name" value="P-loop containing nucleoside triphosphate hydrolases"/>
    <property type="match status" value="1"/>
</dbReference>
<keyword evidence="4" id="KW-1185">Reference proteome</keyword>
<evidence type="ECO:0000256" key="1">
    <source>
        <dbReference type="ARBA" id="ARBA00022741"/>
    </source>
</evidence>
<organism evidence="3 4">
    <name type="scientific">Caerostris darwini</name>
    <dbReference type="NCBI Taxonomy" id="1538125"/>
    <lineage>
        <taxon>Eukaryota</taxon>
        <taxon>Metazoa</taxon>
        <taxon>Ecdysozoa</taxon>
        <taxon>Arthropoda</taxon>
        <taxon>Chelicerata</taxon>
        <taxon>Arachnida</taxon>
        <taxon>Araneae</taxon>
        <taxon>Araneomorphae</taxon>
        <taxon>Entelegynae</taxon>
        <taxon>Araneoidea</taxon>
        <taxon>Araneidae</taxon>
        <taxon>Caerostris</taxon>
    </lineage>
</organism>
<keyword evidence="2" id="KW-0067">ATP-binding</keyword>
<keyword evidence="1" id="KW-0547">Nucleotide-binding</keyword>
<dbReference type="Proteomes" id="UP001054837">
    <property type="component" value="Unassembled WGS sequence"/>
</dbReference>
<protein>
    <submittedName>
        <fullName evidence="3">Uncharacterized protein</fullName>
    </submittedName>
</protein>
<comment type="caution">
    <text evidence="3">The sequence shown here is derived from an EMBL/GenBank/DDBJ whole genome shotgun (WGS) entry which is preliminary data.</text>
</comment>
<dbReference type="Gene3D" id="3.40.850.10">
    <property type="entry name" value="Kinesin motor domain"/>
    <property type="match status" value="1"/>
</dbReference>
<accession>A0AAV4W9B1</accession>
<name>A0AAV4W9B1_9ARAC</name>
<proteinExistence type="predicted"/>
<dbReference type="GO" id="GO:0005524">
    <property type="term" value="F:ATP binding"/>
    <property type="evidence" value="ECO:0007669"/>
    <property type="project" value="UniProtKB-KW"/>
</dbReference>
<dbReference type="AlphaFoldDB" id="A0AAV4W9B1"/>
<dbReference type="EMBL" id="BPLQ01014210">
    <property type="protein sequence ID" value="GIY78198.1"/>
    <property type="molecule type" value="Genomic_DNA"/>
</dbReference>
<evidence type="ECO:0000313" key="3">
    <source>
        <dbReference type="EMBL" id="GIY78198.1"/>
    </source>
</evidence>
<evidence type="ECO:0000313" key="4">
    <source>
        <dbReference type="Proteomes" id="UP001054837"/>
    </source>
</evidence>
<dbReference type="InterPro" id="IPR027417">
    <property type="entry name" value="P-loop_NTPase"/>
</dbReference>
<evidence type="ECO:0000256" key="2">
    <source>
        <dbReference type="ARBA" id="ARBA00022840"/>
    </source>
</evidence>
<gene>
    <name evidence="3" type="ORF">CDAR_170661</name>
</gene>
<dbReference type="InterPro" id="IPR036961">
    <property type="entry name" value="Kinesin_motor_dom_sf"/>
</dbReference>
<sequence>MALEMDEQKMFFVLRCSPMKYGEEAEDIIFKQNGEVQAMGRTYHFDNVFPSSASNEEIYRTVIAEKMQLILEGRKCLSNRLWRSEYLEISHNWYEPHQIRWFRIRRFGANTKNNP</sequence>